<evidence type="ECO:0000256" key="1">
    <source>
        <dbReference type="SAM" id="MobiDB-lite"/>
    </source>
</evidence>
<evidence type="ECO:0000313" key="2">
    <source>
        <dbReference type="EMBL" id="PMB97765.1"/>
    </source>
</evidence>
<accession>A0A2N6PGF7</accession>
<evidence type="ECO:0000313" key="3">
    <source>
        <dbReference type="Proteomes" id="UP000235703"/>
    </source>
</evidence>
<comment type="caution">
    <text evidence="2">The sequence shown here is derived from an EMBL/GenBank/DDBJ whole genome shotgun (WGS) entry which is preliminary data.</text>
</comment>
<dbReference type="AlphaFoldDB" id="A0A2N6PGF7"/>
<feature type="region of interest" description="Disordered" evidence="1">
    <location>
        <begin position="86"/>
        <end position="119"/>
    </location>
</feature>
<sequence>MTRTPPHRATPHKPEETPVVLPHVVITVTETGALHVTVDGTNFPPPSEGETWTRSTFGTLLDAITADRTITVRIEVRETDGTVFTDIIRGRRRTSPPADAEPSEPGSGRGKHTTKPRGPALAELTADGFVPGEDVAVAVIVSHTDATGTGDARTLLDLDRLRPVLRDGTGEVVLLGRVSGTLHVRRLP</sequence>
<keyword evidence="3" id="KW-1185">Reference proteome</keyword>
<organism evidence="2 3">
    <name type="scientific">Brevibacterium luteolum</name>
    <dbReference type="NCBI Taxonomy" id="199591"/>
    <lineage>
        <taxon>Bacteria</taxon>
        <taxon>Bacillati</taxon>
        <taxon>Actinomycetota</taxon>
        <taxon>Actinomycetes</taxon>
        <taxon>Micrococcales</taxon>
        <taxon>Brevibacteriaceae</taxon>
        <taxon>Brevibacterium</taxon>
    </lineage>
</organism>
<proteinExistence type="predicted"/>
<dbReference type="EMBL" id="PNFZ01000005">
    <property type="protein sequence ID" value="PMB97765.1"/>
    <property type="molecule type" value="Genomic_DNA"/>
</dbReference>
<dbReference type="RefSeq" id="WP_061228219.1">
    <property type="nucleotide sequence ID" value="NZ_PNFZ01000005.1"/>
</dbReference>
<protein>
    <submittedName>
        <fullName evidence="2">Uncharacterized protein</fullName>
    </submittedName>
</protein>
<reference evidence="2 3" key="1">
    <citation type="submission" date="2017-09" db="EMBL/GenBank/DDBJ databases">
        <title>Bacterial strain isolated from the female urinary microbiota.</title>
        <authorList>
            <person name="Thomas-White K."/>
            <person name="Kumar N."/>
            <person name="Forster S."/>
            <person name="Putonti C."/>
            <person name="Lawley T."/>
            <person name="Wolfe A.J."/>
        </authorList>
    </citation>
    <scope>NUCLEOTIDE SEQUENCE [LARGE SCALE GENOMIC DNA]</scope>
    <source>
        <strain evidence="2 3">UMB0680</strain>
    </source>
</reference>
<dbReference type="OrthoDB" id="4774250at2"/>
<dbReference type="Proteomes" id="UP000235703">
    <property type="component" value="Unassembled WGS sequence"/>
</dbReference>
<gene>
    <name evidence="2" type="ORF">CJ198_10265</name>
</gene>
<name>A0A2N6PGF7_9MICO</name>